<sequence length="626" mass="68269">MAFNFNWSPLMADAGFYTRAQELLTAALNKSPKPPIIVDDIVVTELNLGSNPPELEILEIGDLAEDRFRGIFKMSYAGDAFLTLKTCVQANPLNTYLLTRHPFTSPQPLAAATGLTIPLQITLSDIKLSGFVILVFSKQKGITVVFRNDPLESLKVSSTFDSIPFVRDYLQKEIEGQLRILFMDELPAIIHRLSLRLWGTEYSELETTSAQVTNPSLDGPGLDPLLNPPQDPVDASGNVLSTSEIASLSLDSGVEMHSLFSRKNVLRLAALTDSQRTLSLFTPSIREVVFRAWTGSMEQADGPSGLVSPMSPPLSRTHSHIATSSLSLQDAASLASSSHSRPTLSSAGFSGYGLSMGAGRHSKAHARKRKKRVVDLRRPKNADDMESVSGESAYTETTTTTSAASVFSGSTIPEENNDDPVTPPVSPPRTVRRPTLRDRIAARDDAERNTRRSIPAEFGHDFPAVRTSPPVANDMARIIASTSTPQHQQHPPADSNPLPLPQETAPIRTLRPSPSSTPQYLTEKPNASNYASSSPPSAQYPQHQQQQHHHRPSSFIMEAAQNGGILEQAWMLKMASEIARRIQDEKMASEDPTNRSSGSGMGNSGGGGFWERPSMRSHTPPPAYRH</sequence>
<proteinExistence type="inferred from homology"/>
<keyword evidence="2" id="KW-0813">Transport</keyword>
<evidence type="ECO:0000256" key="8">
    <source>
        <dbReference type="ARBA" id="ARBA00023128"/>
    </source>
</evidence>
<feature type="compositionally biased region" description="Basic and acidic residues" evidence="11">
    <location>
        <begin position="583"/>
        <end position="593"/>
    </location>
</feature>
<dbReference type="InterPro" id="IPR058825">
    <property type="entry name" value="MDM34_N"/>
</dbReference>
<keyword evidence="3 10" id="KW-1134">Transmembrane beta strand</keyword>
<feature type="compositionally biased region" description="Gly residues" evidence="11">
    <location>
        <begin position="599"/>
        <end position="609"/>
    </location>
</feature>
<feature type="domain" description="SMP-LTD" evidence="12">
    <location>
        <begin position="1"/>
        <end position="195"/>
    </location>
</feature>
<dbReference type="STRING" id="2060905.A0A2B7X4Z9"/>
<feature type="compositionally biased region" description="Low complexity" evidence="11">
    <location>
        <begin position="215"/>
        <end position="225"/>
    </location>
</feature>
<dbReference type="OrthoDB" id="17927at2759"/>
<dbReference type="GO" id="GO:0008289">
    <property type="term" value="F:lipid binding"/>
    <property type="evidence" value="ECO:0007669"/>
    <property type="project" value="UniProtKB-KW"/>
</dbReference>
<evidence type="ECO:0000256" key="9">
    <source>
        <dbReference type="ARBA" id="ARBA00023136"/>
    </source>
</evidence>
<dbReference type="CDD" id="cd21673">
    <property type="entry name" value="SMP_Mdm34"/>
    <property type="match status" value="1"/>
</dbReference>
<keyword evidence="7" id="KW-0446">Lipid-binding</keyword>
<comment type="caution">
    <text evidence="13">The sequence shown here is derived from an EMBL/GenBank/DDBJ whole genome shotgun (WGS) entry which is preliminary data.</text>
</comment>
<evidence type="ECO:0000256" key="3">
    <source>
        <dbReference type="ARBA" id="ARBA00022452"/>
    </source>
</evidence>
<feature type="compositionally biased region" description="Low complexity" evidence="11">
    <location>
        <begin position="389"/>
        <end position="411"/>
    </location>
</feature>
<dbReference type="PANTHER" id="PTHR28185">
    <property type="entry name" value="MITOCHONDRIAL DISTRIBUTION AND MORPHOLOGY PROTEIN 34"/>
    <property type="match status" value="1"/>
</dbReference>
<comment type="domain">
    <text evidence="10">Lacks alpha-helical transmembrane segments, suggesting that it resides in the membrane via beta-sheet conformations similar to those predicted for other outer membrane proteins and porin.</text>
</comment>
<evidence type="ECO:0000256" key="7">
    <source>
        <dbReference type="ARBA" id="ARBA00023121"/>
    </source>
</evidence>
<dbReference type="PROSITE" id="PS51847">
    <property type="entry name" value="SMP"/>
    <property type="match status" value="1"/>
</dbReference>
<feature type="region of interest" description="Disordered" evidence="11">
    <location>
        <begin position="482"/>
        <end position="551"/>
    </location>
</feature>
<comment type="subcellular location">
    <subcellularLocation>
        <location evidence="1">Membrane</location>
    </subcellularLocation>
    <subcellularLocation>
        <location evidence="10">Mitochondrion outer membrane</location>
        <topology evidence="10">Multi-pass membrane protein</topology>
    </subcellularLocation>
    <text evidence="10">The ERMES/MDM complex localizes to a few discrete foci (around 10 per single cell), that represent mitochondria-endoplasmic reticulum junctions. These foci are often found next to mtDNA nucleoids.</text>
</comment>
<keyword evidence="6" id="KW-0445">Lipid transport</keyword>
<feature type="region of interest" description="Disordered" evidence="11">
    <location>
        <begin position="357"/>
        <end position="467"/>
    </location>
</feature>
<keyword evidence="8 10" id="KW-0496">Mitochondrion</keyword>
<protein>
    <recommendedName>
        <fullName evidence="10">Mitochondrial distribution and morphology protein 34</fullName>
    </recommendedName>
</protein>
<feature type="compositionally biased region" description="Low complexity" evidence="11">
    <location>
        <begin position="532"/>
        <end position="545"/>
    </location>
</feature>
<dbReference type="Proteomes" id="UP000224080">
    <property type="component" value="Unassembled WGS sequence"/>
</dbReference>
<evidence type="ECO:0000313" key="14">
    <source>
        <dbReference type="Proteomes" id="UP000224080"/>
    </source>
</evidence>
<evidence type="ECO:0000313" key="13">
    <source>
        <dbReference type="EMBL" id="PGH04136.1"/>
    </source>
</evidence>
<accession>A0A2B7X4Z9</accession>
<name>A0A2B7X4Z9_9EURO</name>
<dbReference type="AlphaFoldDB" id="A0A2B7X4Z9"/>
<feature type="compositionally biased region" description="Basic and acidic residues" evidence="11">
    <location>
        <begin position="373"/>
        <end position="383"/>
    </location>
</feature>
<comment type="subunit">
    <text evidence="10">Component of the ER-mitochondria encounter structure (ERMES) or MDM complex, composed of MMM1, MDM10, MDM12 and MDM34.</text>
</comment>
<comment type="similarity">
    <text evidence="10">Belongs to the MDM34 family.</text>
</comment>
<comment type="function">
    <text evidence="10">Component of the ERMES/MDM complex, which serves as a molecular tether to connect the endoplasmic reticulum (ER) and mitochondria. Components of this complex are involved in the control of mitochondrial shape and protein biogenesis, and function in nonvesicular lipid trafficking between the ER and mitochondria. MDM34 is required for the interaction of the ER-resident membrane protein MMM1 and the outer mitochondrial membrane-resident beta-barrel protein MDM10.</text>
</comment>
<dbReference type="GO" id="GO:0007005">
    <property type="term" value="P:mitochondrion organization"/>
    <property type="evidence" value="ECO:0007669"/>
    <property type="project" value="InterPro"/>
</dbReference>
<dbReference type="GO" id="GO:1990456">
    <property type="term" value="P:mitochondrion-endoplasmic reticulum membrane tethering"/>
    <property type="evidence" value="ECO:0007669"/>
    <property type="project" value="TreeGrafter"/>
</dbReference>
<feature type="compositionally biased region" description="Polar residues" evidence="11">
    <location>
        <begin position="512"/>
        <end position="531"/>
    </location>
</feature>
<evidence type="ECO:0000256" key="11">
    <source>
        <dbReference type="SAM" id="MobiDB-lite"/>
    </source>
</evidence>
<keyword evidence="9 10" id="KW-0472">Membrane</keyword>
<gene>
    <name evidence="10" type="primary">MDM34</name>
    <name evidence="13" type="ORF">GX51_03643</name>
</gene>
<reference evidence="13 14" key="1">
    <citation type="submission" date="2017-10" db="EMBL/GenBank/DDBJ databases">
        <title>Comparative genomics in systemic dimorphic fungi from Ajellomycetaceae.</title>
        <authorList>
            <person name="Munoz J.F."/>
            <person name="Mcewen J.G."/>
            <person name="Clay O.K."/>
            <person name="Cuomo C.A."/>
        </authorList>
    </citation>
    <scope>NUCLEOTIDE SEQUENCE [LARGE SCALE GENOMIC DNA]</scope>
    <source>
        <strain evidence="13 14">UAMH130</strain>
    </source>
</reference>
<feature type="region of interest" description="Disordered" evidence="11">
    <location>
        <begin position="209"/>
        <end position="237"/>
    </location>
</feature>
<feature type="compositionally biased region" description="Basic residues" evidence="11">
    <location>
        <begin position="360"/>
        <end position="372"/>
    </location>
</feature>
<dbReference type="PANTHER" id="PTHR28185:SF1">
    <property type="entry name" value="MITOCHONDRIAL DISTRIBUTION AND MORPHOLOGY PROTEIN 34"/>
    <property type="match status" value="1"/>
</dbReference>
<feature type="compositionally biased region" description="Basic and acidic residues" evidence="11">
    <location>
        <begin position="435"/>
        <end position="450"/>
    </location>
</feature>
<organism evidence="13 14">
    <name type="scientific">Blastomyces parvus</name>
    <dbReference type="NCBI Taxonomy" id="2060905"/>
    <lineage>
        <taxon>Eukaryota</taxon>
        <taxon>Fungi</taxon>
        <taxon>Dikarya</taxon>
        <taxon>Ascomycota</taxon>
        <taxon>Pezizomycotina</taxon>
        <taxon>Eurotiomycetes</taxon>
        <taxon>Eurotiomycetidae</taxon>
        <taxon>Onygenales</taxon>
        <taxon>Ajellomycetaceae</taxon>
        <taxon>Blastomyces</taxon>
    </lineage>
</organism>
<evidence type="ECO:0000256" key="5">
    <source>
        <dbReference type="ARBA" id="ARBA00022787"/>
    </source>
</evidence>
<dbReference type="HAMAP" id="MF_03105">
    <property type="entry name" value="Mdm34"/>
    <property type="match status" value="1"/>
</dbReference>
<dbReference type="InterPro" id="IPR031468">
    <property type="entry name" value="SMP_LBD"/>
</dbReference>
<dbReference type="InterPro" id="IPR027536">
    <property type="entry name" value="MDM34"/>
</dbReference>
<dbReference type="EMBL" id="PDNC01000041">
    <property type="protein sequence ID" value="PGH04136.1"/>
    <property type="molecule type" value="Genomic_DNA"/>
</dbReference>
<dbReference type="GO" id="GO:0015914">
    <property type="term" value="P:phospholipid transport"/>
    <property type="evidence" value="ECO:0007669"/>
    <property type="project" value="TreeGrafter"/>
</dbReference>
<keyword evidence="4 10" id="KW-0812">Transmembrane</keyword>
<evidence type="ECO:0000256" key="1">
    <source>
        <dbReference type="ARBA" id="ARBA00004370"/>
    </source>
</evidence>
<evidence type="ECO:0000259" key="12">
    <source>
        <dbReference type="PROSITE" id="PS51847"/>
    </source>
</evidence>
<dbReference type="GO" id="GO:0032865">
    <property type="term" value="C:ERMES complex"/>
    <property type="evidence" value="ECO:0007669"/>
    <property type="project" value="UniProtKB-UniRule"/>
</dbReference>
<evidence type="ECO:0000256" key="6">
    <source>
        <dbReference type="ARBA" id="ARBA00023055"/>
    </source>
</evidence>
<keyword evidence="5 10" id="KW-1000">Mitochondrion outer membrane</keyword>
<evidence type="ECO:0000256" key="4">
    <source>
        <dbReference type="ARBA" id="ARBA00022692"/>
    </source>
</evidence>
<evidence type="ECO:0000256" key="2">
    <source>
        <dbReference type="ARBA" id="ARBA00022448"/>
    </source>
</evidence>
<feature type="region of interest" description="Disordered" evidence="11">
    <location>
        <begin position="583"/>
        <end position="626"/>
    </location>
</feature>
<keyword evidence="14" id="KW-1185">Reference proteome</keyword>
<dbReference type="Pfam" id="PF26545">
    <property type="entry name" value="Mdm34_N"/>
    <property type="match status" value="1"/>
</dbReference>
<evidence type="ECO:0000256" key="10">
    <source>
        <dbReference type="HAMAP-Rule" id="MF_03105"/>
    </source>
</evidence>